<evidence type="ECO:0008006" key="3">
    <source>
        <dbReference type="Google" id="ProtNLM"/>
    </source>
</evidence>
<gene>
    <name evidence="1" type="ORF">IV02_31095</name>
</gene>
<proteinExistence type="predicted"/>
<reference evidence="1 2" key="1">
    <citation type="submission" date="2014-07" db="EMBL/GenBank/DDBJ databases">
        <title>Draft Genome Sequences of Environmental Pseudomonas syringae strains.</title>
        <authorList>
            <person name="Baltrus D.A."/>
            <person name="Berge O."/>
            <person name="Morris C."/>
        </authorList>
    </citation>
    <scope>NUCLEOTIDE SEQUENCE [LARGE SCALE GENOMIC DNA]</scope>
    <source>
        <strain evidence="1 2">CEB003</strain>
    </source>
</reference>
<comment type="caution">
    <text evidence="1">The sequence shown here is derived from an EMBL/GenBank/DDBJ whole genome shotgun (WGS) entry which is preliminary data.</text>
</comment>
<dbReference type="Proteomes" id="UP000028643">
    <property type="component" value="Unassembled WGS sequence"/>
</dbReference>
<dbReference type="Gene3D" id="2.60.40.2420">
    <property type="match status" value="1"/>
</dbReference>
<dbReference type="EMBL" id="JPQT01000183">
    <property type="protein sequence ID" value="KFE43897.1"/>
    <property type="molecule type" value="Genomic_DNA"/>
</dbReference>
<dbReference type="PATRIC" id="fig|317.174.peg.6344"/>
<evidence type="ECO:0000313" key="1">
    <source>
        <dbReference type="EMBL" id="KFE43897.1"/>
    </source>
</evidence>
<dbReference type="RefSeq" id="WP_047579953.1">
    <property type="nucleotide sequence ID" value="NZ_JPQT01000183.1"/>
</dbReference>
<protein>
    <recommendedName>
        <fullName evidence="3">Curli assembly protein CsgC</fullName>
    </recommendedName>
</protein>
<organism evidence="1 2">
    <name type="scientific">Pseudomonas syringae</name>
    <dbReference type="NCBI Taxonomy" id="317"/>
    <lineage>
        <taxon>Bacteria</taxon>
        <taxon>Pseudomonadati</taxon>
        <taxon>Pseudomonadota</taxon>
        <taxon>Gammaproteobacteria</taxon>
        <taxon>Pseudomonadales</taxon>
        <taxon>Pseudomonadaceae</taxon>
        <taxon>Pseudomonas</taxon>
    </lineage>
</organism>
<dbReference type="InterPro" id="IPR047726">
    <property type="entry name" value="CsgH_dom"/>
</dbReference>
<evidence type="ECO:0000313" key="2">
    <source>
        <dbReference type="Proteomes" id="UP000028643"/>
    </source>
</evidence>
<dbReference type="NCBIfam" id="NF041112">
    <property type="entry name" value="chap_CsgH_alph"/>
    <property type="match status" value="1"/>
</dbReference>
<name>A0A085UL34_PSESX</name>
<dbReference type="InterPro" id="IPR053722">
    <property type="entry name" value="Curli_assembly_CsgC/AgfC"/>
</dbReference>
<dbReference type="AlphaFoldDB" id="A0A085UL34"/>
<sequence length="99" mass="10557">MIDVSQLSLSIDAQRHGEAVLIRPQLQSPTPLTLQYRMTVRQSSASGTSSINQSGELQSGAAGSLVTLSMPSGANCQVHLQVFQDDKLLKEADSDCTNP</sequence>
<accession>A0A085UL34</accession>